<dbReference type="AlphaFoldDB" id="A0A8H7E9G2"/>
<name>A0A8H7E9G2_9EURO</name>
<evidence type="ECO:0000313" key="2">
    <source>
        <dbReference type="Proteomes" id="UP000606974"/>
    </source>
</evidence>
<evidence type="ECO:0000313" key="1">
    <source>
        <dbReference type="EMBL" id="KAF7513163.1"/>
    </source>
</evidence>
<comment type="caution">
    <text evidence="1">The sequence shown here is derived from an EMBL/GenBank/DDBJ whole genome shotgun (WGS) entry which is preliminary data.</text>
</comment>
<keyword evidence="2" id="KW-1185">Reference proteome</keyword>
<dbReference type="EMBL" id="JAACFV010000007">
    <property type="protein sequence ID" value="KAF7513163.1"/>
    <property type="molecule type" value="Genomic_DNA"/>
</dbReference>
<sequence>MEPGLATARNTQYVGHYARPERKDVPNATHTILSSIRVQPDGAIIGGHCPDLFATQTSSTPVIIRGFAMWTTSVQGSGVSLDFRRNHNIEYRPHPAKLLGIDTHQTTQRARVCNLVGITF</sequence>
<gene>
    <name evidence="1" type="ORF">GJ744_010559</name>
</gene>
<proteinExistence type="predicted"/>
<reference evidence="1" key="1">
    <citation type="submission" date="2020-02" db="EMBL/GenBank/DDBJ databases">
        <authorList>
            <person name="Palmer J.M."/>
        </authorList>
    </citation>
    <scope>NUCLEOTIDE SEQUENCE</scope>
    <source>
        <strain evidence="1">EPUS1.4</strain>
        <tissue evidence="1">Thallus</tissue>
    </source>
</reference>
<organism evidence="1 2">
    <name type="scientific">Endocarpon pusillum</name>
    <dbReference type="NCBI Taxonomy" id="364733"/>
    <lineage>
        <taxon>Eukaryota</taxon>
        <taxon>Fungi</taxon>
        <taxon>Dikarya</taxon>
        <taxon>Ascomycota</taxon>
        <taxon>Pezizomycotina</taxon>
        <taxon>Eurotiomycetes</taxon>
        <taxon>Chaetothyriomycetidae</taxon>
        <taxon>Verrucariales</taxon>
        <taxon>Verrucariaceae</taxon>
        <taxon>Endocarpon</taxon>
    </lineage>
</organism>
<accession>A0A8H7E9G2</accession>
<protein>
    <submittedName>
        <fullName evidence="1">Uncharacterized protein</fullName>
    </submittedName>
</protein>
<dbReference type="Proteomes" id="UP000606974">
    <property type="component" value="Unassembled WGS sequence"/>
</dbReference>